<protein>
    <submittedName>
        <fullName evidence="2">Uncharacterized protein</fullName>
    </submittedName>
</protein>
<evidence type="ECO:0000256" key="1">
    <source>
        <dbReference type="SAM" id="SignalP"/>
    </source>
</evidence>
<comment type="caution">
    <text evidence="2">The sequence shown here is derived from an EMBL/GenBank/DDBJ whole genome shotgun (WGS) entry which is preliminary data.</text>
</comment>
<dbReference type="EMBL" id="JAUCMV010000005">
    <property type="protein sequence ID" value="KAK0394977.1"/>
    <property type="molecule type" value="Genomic_DNA"/>
</dbReference>
<evidence type="ECO:0000313" key="3">
    <source>
        <dbReference type="Proteomes" id="UP001175271"/>
    </source>
</evidence>
<name>A0AA39GZJ2_9BILA</name>
<sequence>MPKTGFLMTLLLMLFLICSFVQCFPIGGSVPEYELYEPQQAIAFTDLPGVKRQLKELLEPYTNSNFQKMNARDMFRALINFRRYK</sequence>
<feature type="signal peptide" evidence="1">
    <location>
        <begin position="1"/>
        <end position="23"/>
    </location>
</feature>
<dbReference type="AlphaFoldDB" id="A0AA39GZJ2"/>
<feature type="chain" id="PRO_5041291983" evidence="1">
    <location>
        <begin position="24"/>
        <end position="85"/>
    </location>
</feature>
<accession>A0AA39GZJ2</accession>
<keyword evidence="1" id="KW-0732">Signal</keyword>
<gene>
    <name evidence="2" type="ORF">QR680_001039</name>
</gene>
<reference evidence="2" key="1">
    <citation type="submission" date="2023-06" db="EMBL/GenBank/DDBJ databases">
        <title>Genomic analysis of the entomopathogenic nematode Steinernema hermaphroditum.</title>
        <authorList>
            <person name="Schwarz E.M."/>
            <person name="Heppert J.K."/>
            <person name="Baniya A."/>
            <person name="Schwartz H.T."/>
            <person name="Tan C.-H."/>
            <person name="Antoshechkin I."/>
            <person name="Sternberg P.W."/>
            <person name="Goodrich-Blair H."/>
            <person name="Dillman A.R."/>
        </authorList>
    </citation>
    <scope>NUCLEOTIDE SEQUENCE</scope>
    <source>
        <strain evidence="2">PS9179</strain>
        <tissue evidence="2">Whole animal</tissue>
    </source>
</reference>
<dbReference type="Proteomes" id="UP001175271">
    <property type="component" value="Unassembled WGS sequence"/>
</dbReference>
<keyword evidence="3" id="KW-1185">Reference proteome</keyword>
<organism evidence="2 3">
    <name type="scientific">Steinernema hermaphroditum</name>
    <dbReference type="NCBI Taxonomy" id="289476"/>
    <lineage>
        <taxon>Eukaryota</taxon>
        <taxon>Metazoa</taxon>
        <taxon>Ecdysozoa</taxon>
        <taxon>Nematoda</taxon>
        <taxon>Chromadorea</taxon>
        <taxon>Rhabditida</taxon>
        <taxon>Tylenchina</taxon>
        <taxon>Panagrolaimomorpha</taxon>
        <taxon>Strongyloidoidea</taxon>
        <taxon>Steinernematidae</taxon>
        <taxon>Steinernema</taxon>
    </lineage>
</organism>
<proteinExistence type="predicted"/>
<evidence type="ECO:0000313" key="2">
    <source>
        <dbReference type="EMBL" id="KAK0394977.1"/>
    </source>
</evidence>